<dbReference type="InterPro" id="IPR015421">
    <property type="entry name" value="PyrdxlP-dep_Trfase_major"/>
</dbReference>
<dbReference type="GO" id="GO:0009236">
    <property type="term" value="P:cobalamin biosynthetic process"/>
    <property type="evidence" value="ECO:0007669"/>
    <property type="project" value="UniProtKB-UniPathway"/>
</dbReference>
<dbReference type="Gene3D" id="3.40.640.10">
    <property type="entry name" value="Type I PLP-dependent aspartate aminotransferase-like (Major domain)"/>
    <property type="match status" value="1"/>
</dbReference>
<dbReference type="CDD" id="cd00609">
    <property type="entry name" value="AAT_like"/>
    <property type="match status" value="1"/>
</dbReference>
<dbReference type="OrthoDB" id="9813612at2"/>
<dbReference type="InterPro" id="IPR005860">
    <property type="entry name" value="CobD"/>
</dbReference>
<evidence type="ECO:0000313" key="12">
    <source>
        <dbReference type="Proteomes" id="UP000253034"/>
    </source>
</evidence>
<comment type="caution">
    <text evidence="11">The sequence shown here is derived from an EMBL/GenBank/DDBJ whole genome shotgun (WGS) entry which is preliminary data.</text>
</comment>
<comment type="function">
    <text evidence="2">Decarboxylates L-threonine-O-3-phosphate to yield (R)-1-amino-2-propanol O-2-phosphate, the precursor for the linkage between the nucleotide loop and the corrin ring in cobalamin.</text>
</comment>
<organism evidence="11 12">
    <name type="scientific">Anaerobacterium chartisolvens</name>
    <dbReference type="NCBI Taxonomy" id="1297424"/>
    <lineage>
        <taxon>Bacteria</taxon>
        <taxon>Bacillati</taxon>
        <taxon>Bacillota</taxon>
        <taxon>Clostridia</taxon>
        <taxon>Eubacteriales</taxon>
        <taxon>Oscillospiraceae</taxon>
        <taxon>Anaerobacterium</taxon>
    </lineage>
</organism>
<dbReference type="InterPro" id="IPR015424">
    <property type="entry name" value="PyrdxlP-dep_Trfase"/>
</dbReference>
<dbReference type="SUPFAM" id="SSF53383">
    <property type="entry name" value="PLP-dependent transferases"/>
    <property type="match status" value="1"/>
</dbReference>
<evidence type="ECO:0000256" key="9">
    <source>
        <dbReference type="ARBA" id="ARBA00048531"/>
    </source>
</evidence>
<keyword evidence="6" id="KW-0663">Pyridoxal phosphate</keyword>
<keyword evidence="12" id="KW-1185">Reference proteome</keyword>
<dbReference type="UniPathway" id="UPA00148"/>
<evidence type="ECO:0000256" key="7">
    <source>
        <dbReference type="ARBA" id="ARBA00023239"/>
    </source>
</evidence>
<sequence>MTEEKYTRRHGGNIYEAAREYGIPPDSILDFSASINPLGVPKAIKDVIASNVNSLSSYPDPECTGLKECISNYLGVCGSRIIVGNGALEVIFLLFEALRPKRVLIPSPTFSEYEAAAARYGTEAVYFELRRKEGFRLNVDALIESLNDGTDAILLCNPNNPTSVLYERNELVSLIKYASRRGINVIIDEAFIELTASGNKSSMVHYVNEYDNLFIIRAFTKVFAVPGLRLGYGIGNAGLIKKMWDSKLPWSVNLFAGDIGSVLKDEDGYLNRTAKWLGEETGSFYTGLCGIEGLEAFAPSSNFILVRIRGTNFTAQRLKHEMLLRGILIRDASSFRFLDSSYFRLAVKDRESNARAVEALGQILQRKD</sequence>
<keyword evidence="5" id="KW-0169">Cobalamin biosynthesis</keyword>
<dbReference type="GO" id="GO:0030170">
    <property type="term" value="F:pyridoxal phosphate binding"/>
    <property type="evidence" value="ECO:0007669"/>
    <property type="project" value="InterPro"/>
</dbReference>
<dbReference type="PANTHER" id="PTHR42885:SF1">
    <property type="entry name" value="THREONINE-PHOSPHATE DECARBOXYLASE"/>
    <property type="match status" value="1"/>
</dbReference>
<evidence type="ECO:0000256" key="8">
    <source>
        <dbReference type="ARBA" id="ARBA00029996"/>
    </source>
</evidence>
<evidence type="ECO:0000256" key="6">
    <source>
        <dbReference type="ARBA" id="ARBA00022898"/>
    </source>
</evidence>
<proteinExistence type="predicted"/>
<evidence type="ECO:0000256" key="3">
    <source>
        <dbReference type="ARBA" id="ARBA00004953"/>
    </source>
</evidence>
<dbReference type="EMBL" id="QPJT01000007">
    <property type="protein sequence ID" value="RCX17562.1"/>
    <property type="molecule type" value="Genomic_DNA"/>
</dbReference>
<dbReference type="EC" id="4.1.1.81" evidence="4"/>
<dbReference type="NCBIfam" id="TIGR01140">
    <property type="entry name" value="L_thr_O3P_dcar"/>
    <property type="match status" value="1"/>
</dbReference>
<comment type="catalytic activity">
    <reaction evidence="9">
        <text>O-phospho-L-threonine + H(+) = (R)-1-aminopropan-2-yl phosphate + CO2</text>
        <dbReference type="Rhea" id="RHEA:11492"/>
        <dbReference type="ChEBI" id="CHEBI:15378"/>
        <dbReference type="ChEBI" id="CHEBI:16526"/>
        <dbReference type="ChEBI" id="CHEBI:58563"/>
        <dbReference type="ChEBI" id="CHEBI:58675"/>
        <dbReference type="EC" id="4.1.1.81"/>
    </reaction>
</comment>
<comment type="pathway">
    <text evidence="3">Cofactor biosynthesis; adenosylcobalamin biosynthesis.</text>
</comment>
<dbReference type="PANTHER" id="PTHR42885">
    <property type="entry name" value="HISTIDINOL-PHOSPHATE AMINOTRANSFERASE-RELATED"/>
    <property type="match status" value="1"/>
</dbReference>
<protein>
    <recommendedName>
        <fullName evidence="4">threonine-phosphate decarboxylase</fullName>
        <ecNumber evidence="4">4.1.1.81</ecNumber>
    </recommendedName>
    <alternativeName>
        <fullName evidence="8">L-threonine-O-3-phosphate decarboxylase</fullName>
    </alternativeName>
</protein>
<dbReference type="Pfam" id="PF00155">
    <property type="entry name" value="Aminotran_1_2"/>
    <property type="match status" value="1"/>
</dbReference>
<evidence type="ECO:0000256" key="1">
    <source>
        <dbReference type="ARBA" id="ARBA00001933"/>
    </source>
</evidence>
<comment type="cofactor">
    <cofactor evidence="1">
        <name>pyridoxal 5'-phosphate</name>
        <dbReference type="ChEBI" id="CHEBI:597326"/>
    </cofactor>
</comment>
<accession>A0A369B7Q4</accession>
<dbReference type="InterPro" id="IPR015422">
    <property type="entry name" value="PyrdxlP-dep_Trfase_small"/>
</dbReference>
<evidence type="ECO:0000256" key="2">
    <source>
        <dbReference type="ARBA" id="ARBA00003444"/>
    </source>
</evidence>
<dbReference type="Gene3D" id="3.90.1150.10">
    <property type="entry name" value="Aspartate Aminotransferase, domain 1"/>
    <property type="match status" value="1"/>
</dbReference>
<evidence type="ECO:0000256" key="4">
    <source>
        <dbReference type="ARBA" id="ARBA00012285"/>
    </source>
</evidence>
<evidence type="ECO:0000259" key="10">
    <source>
        <dbReference type="Pfam" id="PF00155"/>
    </source>
</evidence>
<evidence type="ECO:0000313" key="11">
    <source>
        <dbReference type="EMBL" id="RCX17562.1"/>
    </source>
</evidence>
<evidence type="ECO:0000256" key="5">
    <source>
        <dbReference type="ARBA" id="ARBA00022573"/>
    </source>
</evidence>
<gene>
    <name evidence="11" type="ORF">DFR58_107108</name>
</gene>
<dbReference type="Proteomes" id="UP000253034">
    <property type="component" value="Unassembled WGS sequence"/>
</dbReference>
<dbReference type="GO" id="GO:0048472">
    <property type="term" value="F:threonine-phosphate decarboxylase activity"/>
    <property type="evidence" value="ECO:0007669"/>
    <property type="project" value="UniProtKB-EC"/>
</dbReference>
<reference evidence="11 12" key="1">
    <citation type="submission" date="2018-07" db="EMBL/GenBank/DDBJ databases">
        <title>Genomic Encyclopedia of Type Strains, Phase IV (KMG-IV): sequencing the most valuable type-strain genomes for metagenomic binning, comparative biology and taxonomic classification.</title>
        <authorList>
            <person name="Goeker M."/>
        </authorList>
    </citation>
    <scope>NUCLEOTIDE SEQUENCE [LARGE SCALE GENOMIC DNA]</scope>
    <source>
        <strain evidence="11 12">DSM 27016</strain>
    </source>
</reference>
<dbReference type="AlphaFoldDB" id="A0A369B7Q4"/>
<keyword evidence="7" id="KW-0456">Lyase</keyword>
<name>A0A369B7Q4_9FIRM</name>
<dbReference type="InterPro" id="IPR004839">
    <property type="entry name" value="Aminotransferase_I/II_large"/>
</dbReference>
<feature type="domain" description="Aminotransferase class I/classII large" evidence="10">
    <location>
        <begin position="28"/>
        <end position="360"/>
    </location>
</feature>